<evidence type="ECO:0000256" key="4">
    <source>
        <dbReference type="ARBA" id="ARBA00023004"/>
    </source>
</evidence>
<dbReference type="InterPro" id="IPR058240">
    <property type="entry name" value="rSAM_sf"/>
</dbReference>
<dbReference type="CDD" id="cd01335">
    <property type="entry name" value="Radical_SAM"/>
    <property type="match status" value="1"/>
</dbReference>
<evidence type="ECO:0000256" key="6">
    <source>
        <dbReference type="ARBA" id="ARBA00023015"/>
    </source>
</evidence>
<keyword evidence="17" id="KW-1185">Reference proteome</keyword>
<keyword evidence="6" id="KW-0805">Transcription regulation</keyword>
<comment type="similarity">
    <text evidence="11">Belongs to the xlnR/xlr1 family.</text>
</comment>
<reference evidence="16 17" key="1">
    <citation type="submission" date="2024-07" db="EMBL/GenBank/DDBJ databases">
        <title>Section-level genome sequencing and comparative genomics of Aspergillus sections Usti and Cavernicolus.</title>
        <authorList>
            <consortium name="Lawrence Berkeley National Laboratory"/>
            <person name="Nybo J.L."/>
            <person name="Vesth T.C."/>
            <person name="Theobald S."/>
            <person name="Frisvad J.C."/>
            <person name="Larsen T.O."/>
            <person name="Kjaerboelling I."/>
            <person name="Rothschild-Mancinelli K."/>
            <person name="Lyhne E.K."/>
            <person name="Kogle M.E."/>
            <person name="Barry K."/>
            <person name="Clum A."/>
            <person name="Na H."/>
            <person name="Ledsgaard L."/>
            <person name="Lin J."/>
            <person name="Lipzen A."/>
            <person name="Kuo A."/>
            <person name="Riley R."/>
            <person name="Mondo S."/>
            <person name="Labutti K."/>
            <person name="Haridas S."/>
            <person name="Pangalinan J."/>
            <person name="Salamov A.A."/>
            <person name="Simmons B.A."/>
            <person name="Magnuson J.K."/>
            <person name="Chen J."/>
            <person name="Drula E."/>
            <person name="Henrissat B."/>
            <person name="Wiebenga A."/>
            <person name="Lubbers R.J."/>
            <person name="Gomes A.C."/>
            <person name="Makela M.R."/>
            <person name="Stajich J."/>
            <person name="Grigoriev I.V."/>
            <person name="Mortensen U.H."/>
            <person name="De Vries R.P."/>
            <person name="Baker S.E."/>
            <person name="Andersen M.R."/>
        </authorList>
    </citation>
    <scope>NUCLEOTIDE SEQUENCE [LARGE SCALE GENOMIC DNA]</scope>
    <source>
        <strain evidence="16 17">CBS 588.65</strain>
    </source>
</reference>
<evidence type="ECO:0000259" key="15">
    <source>
        <dbReference type="PROSITE" id="PS50048"/>
    </source>
</evidence>
<keyword evidence="4" id="KW-0408">Iron</keyword>
<evidence type="ECO:0000313" key="16">
    <source>
        <dbReference type="EMBL" id="KAL2817146.1"/>
    </source>
</evidence>
<dbReference type="Pfam" id="PF04082">
    <property type="entry name" value="Fungal_trans"/>
    <property type="match status" value="1"/>
</dbReference>
<evidence type="ECO:0000256" key="9">
    <source>
        <dbReference type="ARBA" id="ARBA00023163"/>
    </source>
</evidence>
<dbReference type="PANTHER" id="PTHR47663">
    <property type="entry name" value="XYLANOLYTIC TRANSCRIPTIONAL ACTIVATOR XLNR-RELATED"/>
    <property type="match status" value="1"/>
</dbReference>
<keyword evidence="7" id="KW-0238">DNA-binding</keyword>
<evidence type="ECO:0000256" key="7">
    <source>
        <dbReference type="ARBA" id="ARBA00023125"/>
    </source>
</evidence>
<feature type="region of interest" description="Disordered" evidence="14">
    <location>
        <begin position="728"/>
        <end position="751"/>
    </location>
</feature>
<dbReference type="InterPro" id="IPR013785">
    <property type="entry name" value="Aldolase_TIM"/>
</dbReference>
<evidence type="ECO:0000256" key="10">
    <source>
        <dbReference type="ARBA" id="ARBA00023242"/>
    </source>
</evidence>
<feature type="region of interest" description="Disordered" evidence="14">
    <location>
        <begin position="1"/>
        <end position="25"/>
    </location>
</feature>
<dbReference type="SMART" id="SM00906">
    <property type="entry name" value="Fungal_trans"/>
    <property type="match status" value="1"/>
</dbReference>
<proteinExistence type="inferred from homology"/>
<evidence type="ECO:0000256" key="13">
    <source>
        <dbReference type="ARBA" id="ARBA00041954"/>
    </source>
</evidence>
<dbReference type="EMBL" id="JBFXLT010000019">
    <property type="protein sequence ID" value="KAL2817146.1"/>
    <property type="molecule type" value="Genomic_DNA"/>
</dbReference>
<dbReference type="Gene3D" id="3.20.20.70">
    <property type="entry name" value="Aldolase class I"/>
    <property type="match status" value="1"/>
</dbReference>
<protein>
    <recommendedName>
        <fullName evidence="12">Xylanolytic transcriptional activator xlnR</fullName>
    </recommendedName>
    <alternativeName>
        <fullName evidence="13">Xylanase regulator</fullName>
    </alternativeName>
</protein>
<feature type="region of interest" description="Disordered" evidence="14">
    <location>
        <begin position="542"/>
        <end position="586"/>
    </location>
</feature>
<evidence type="ECO:0000256" key="11">
    <source>
        <dbReference type="ARBA" id="ARBA00037990"/>
    </source>
</evidence>
<evidence type="ECO:0000256" key="8">
    <source>
        <dbReference type="ARBA" id="ARBA00023159"/>
    </source>
</evidence>
<dbReference type="InterPro" id="IPR040085">
    <property type="entry name" value="MJ0674-like"/>
</dbReference>
<feature type="region of interest" description="Disordered" evidence="14">
    <location>
        <begin position="153"/>
        <end position="187"/>
    </location>
</feature>
<accession>A0ABR4HNU2</accession>
<evidence type="ECO:0000256" key="1">
    <source>
        <dbReference type="ARBA" id="ARBA00022691"/>
    </source>
</evidence>
<dbReference type="SUPFAM" id="SSF57701">
    <property type="entry name" value="Zn2/Cys6 DNA-binding domain"/>
    <property type="match status" value="1"/>
</dbReference>
<dbReference type="CDD" id="cd00067">
    <property type="entry name" value="GAL4"/>
    <property type="match status" value="1"/>
</dbReference>
<dbReference type="SUPFAM" id="SSF102114">
    <property type="entry name" value="Radical SAM enzymes"/>
    <property type="match status" value="1"/>
</dbReference>
<keyword evidence="2" id="KW-0479">Metal-binding</keyword>
<keyword evidence="10" id="KW-0539">Nucleus</keyword>
<feature type="compositionally biased region" description="Low complexity" evidence="14">
    <location>
        <begin position="739"/>
        <end position="751"/>
    </location>
</feature>
<dbReference type="InterPro" id="IPR001138">
    <property type="entry name" value="Zn2Cys6_DnaBD"/>
</dbReference>
<evidence type="ECO:0000313" key="17">
    <source>
        <dbReference type="Proteomes" id="UP001610334"/>
    </source>
</evidence>
<dbReference type="InterPro" id="IPR051439">
    <property type="entry name" value="XlnR/Xlr1"/>
</dbReference>
<dbReference type="SFLD" id="SFLDS00029">
    <property type="entry name" value="Radical_SAM"/>
    <property type="match status" value="1"/>
</dbReference>
<dbReference type="Gene3D" id="4.10.240.10">
    <property type="entry name" value="Zn(2)-C6 fungal-type DNA-binding domain"/>
    <property type="match status" value="1"/>
</dbReference>
<keyword evidence="8" id="KW-0010">Activator</keyword>
<evidence type="ECO:0000256" key="5">
    <source>
        <dbReference type="ARBA" id="ARBA00023014"/>
    </source>
</evidence>
<keyword evidence="1" id="KW-0949">S-adenosyl-L-methionine</keyword>
<feature type="compositionally biased region" description="Low complexity" evidence="14">
    <location>
        <begin position="1"/>
        <end position="21"/>
    </location>
</feature>
<organism evidence="16 17">
    <name type="scientific">Aspergillus granulosus</name>
    <dbReference type="NCBI Taxonomy" id="176169"/>
    <lineage>
        <taxon>Eukaryota</taxon>
        <taxon>Fungi</taxon>
        <taxon>Dikarya</taxon>
        <taxon>Ascomycota</taxon>
        <taxon>Pezizomycotina</taxon>
        <taxon>Eurotiomycetes</taxon>
        <taxon>Eurotiomycetidae</taxon>
        <taxon>Eurotiales</taxon>
        <taxon>Aspergillaceae</taxon>
        <taxon>Aspergillus</taxon>
        <taxon>Aspergillus subgen. Nidulantes</taxon>
    </lineage>
</organism>
<dbReference type="PROSITE" id="PS50048">
    <property type="entry name" value="ZN2_CY6_FUNGAL_2"/>
    <property type="match status" value="1"/>
</dbReference>
<evidence type="ECO:0000256" key="2">
    <source>
        <dbReference type="ARBA" id="ARBA00022723"/>
    </source>
</evidence>
<dbReference type="Proteomes" id="UP001610334">
    <property type="component" value="Unassembled WGS sequence"/>
</dbReference>
<keyword evidence="3" id="KW-0862">Zinc</keyword>
<dbReference type="PANTHER" id="PTHR47663:SF1">
    <property type="entry name" value="XYLANOLYTIC TRANSCRIPTIONAL ACTIVATOR XLNR-RELATED"/>
    <property type="match status" value="1"/>
</dbReference>
<dbReference type="Pfam" id="PF00172">
    <property type="entry name" value="Zn_clus"/>
    <property type="match status" value="1"/>
</dbReference>
<feature type="region of interest" description="Disordered" evidence="14">
    <location>
        <begin position="203"/>
        <end position="223"/>
    </location>
</feature>
<keyword evidence="9" id="KW-0804">Transcription</keyword>
<name>A0ABR4HNU2_9EURO</name>
<evidence type="ECO:0000256" key="14">
    <source>
        <dbReference type="SAM" id="MobiDB-lite"/>
    </source>
</evidence>
<dbReference type="InterPro" id="IPR007197">
    <property type="entry name" value="rSAM"/>
</dbReference>
<dbReference type="InterPro" id="IPR036864">
    <property type="entry name" value="Zn2-C6_fun-type_DNA-bd_sf"/>
</dbReference>
<dbReference type="SFLD" id="SFLDG01099">
    <property type="entry name" value="Uncharacterised_Radical_SAM_Su"/>
    <property type="match status" value="1"/>
</dbReference>
<keyword evidence="5" id="KW-0411">Iron-sulfur</keyword>
<feature type="domain" description="Zn(2)-C6 fungal-type" evidence="15">
    <location>
        <begin position="115"/>
        <end position="144"/>
    </location>
</feature>
<sequence>MSTTSLQQFPNSFSPFSSSQSARMTQSQTIGLDTLAEGSQYVLEQLQLSREGGGGAENNASNSLRHSLSNAKDQQYGDNTPGFKPPSVRDSLAEARSMIRKNSSSAPVRRRISRACDQCNQLRTKCDGQNPCAHCIEFGLTCEYARERKKRGKASKKDLAAAAAAVGQHPNEHPSPPGRRPSMETSGRYDPALEAARVQSQLPPTNGLAGIQSGHAAAAAHSQPPLGSTLDALHLGHFGHLNDSNRSQMAVPDLRSLQLLQNNSRSPPSVLPPHGLNPYNDNTFSLLNTQESNTTSLNHFRLGNSTENPSAQFLGLSPPAQSPGWLPLPSPSPANFPSFPMAPFSTSLRYPVLQPVLPHIASIIPQSLACDLLDLYFTSSSSSHLSPQSPYVVGYIFRKQSFLHPTKPRVCSPGLLASMLWVAAQTSDAPFLTSPPSARGRVCQKLLELTIGLLRPLIHGPALGEASPNYAANMVINGVALGGFGVSMDQLGAQSTATGAVDDVATYVHLATVVSASEYKAASMRWWTAAWSLAHELKLGRELPPNASQSGQDGERETEVDGPAKRNASSVLSSHGPGNSNVNVTEEEREERRRLWWLLYATDRHLALCYNRPITLLDKECSQLLQPMNDDLWQLGEFPSSTYRAVGPPIECSGHSMFGYFLPLMTILGGIIDLQQAREHPRYGLAFRNGTEWDQHTMEITQQLDAYGQSLKEFEARYANSLNYAENEPAENPHVDHVSPSGRSSSTAGSRVNESIVHTKMVVAYGTHIMHVLYILLAGKWDPINLLEDHDMWISSESFLAAMSHAVGAAEAAADILEFDPDLSFMPFFFGIYLLQGSFLLLLAADKLQGDANPSVVRACETIVRAHEACVVTLNTEYQRTFRKVMRSALAQVRGRVPDDFGEQQQRRREVLSLYRWTGDGTGLALYSARTTTVGILRSRPLPTTSTSNPSAKLLPRIPHRTLGIPPQYLLDDYTPRYQLLTSVEAAKKRSQAYAHLANCNLCPRRCGVNRYETTGMCLIGAETAKVNVIAPHRGEEPCIQGFHGSGSVFFSGCNLRCVFCQNHDIAHQRNGFDLTPEELAEWYMKLQETGNVHNINLVTPEHVVPQVVLSILAARDMGLRIPIVYNTSAFDSLDSLSLLDGLVDIYLPDFKVWKSATSKRLLKAVDYVETAMESIKAMHAQVGDLSFTSDGIAQRGVLLRHLVMPGKEDEGREIMRWLAENVSRDLYVHIMEQYHPDAHVGKKRRVTRRTTAAEQEGQVQEEVRYAEINRAVRDEELGSVKEAALEAGLWRFCEVNEKGMFHL</sequence>
<dbReference type="CDD" id="cd12148">
    <property type="entry name" value="fungal_TF_MHR"/>
    <property type="match status" value="1"/>
</dbReference>
<dbReference type="Pfam" id="PF04055">
    <property type="entry name" value="Radical_SAM"/>
    <property type="match status" value="1"/>
</dbReference>
<gene>
    <name evidence="16" type="ORF">BJX63DRAFT_419710</name>
</gene>
<dbReference type="SMART" id="SM00066">
    <property type="entry name" value="GAL4"/>
    <property type="match status" value="1"/>
</dbReference>
<feature type="region of interest" description="Disordered" evidence="14">
    <location>
        <begin position="70"/>
        <end position="91"/>
    </location>
</feature>
<evidence type="ECO:0000256" key="12">
    <source>
        <dbReference type="ARBA" id="ARBA00040261"/>
    </source>
</evidence>
<feature type="compositionally biased region" description="Low complexity" evidence="14">
    <location>
        <begin position="208"/>
        <end position="223"/>
    </location>
</feature>
<evidence type="ECO:0000256" key="3">
    <source>
        <dbReference type="ARBA" id="ARBA00022833"/>
    </source>
</evidence>
<feature type="compositionally biased region" description="Polar residues" evidence="14">
    <location>
        <begin position="567"/>
        <end position="584"/>
    </location>
</feature>
<dbReference type="InterPro" id="IPR007219">
    <property type="entry name" value="XnlR_reg_dom"/>
</dbReference>
<feature type="compositionally biased region" description="Basic and acidic residues" evidence="14">
    <location>
        <begin position="553"/>
        <end position="564"/>
    </location>
</feature>
<comment type="caution">
    <text evidence="16">The sequence shown here is derived from an EMBL/GenBank/DDBJ whole genome shotgun (WGS) entry which is preliminary data.</text>
</comment>